<evidence type="ECO:0000256" key="1">
    <source>
        <dbReference type="ARBA" id="ARBA00001182"/>
    </source>
</evidence>
<dbReference type="SUPFAM" id="SSF52833">
    <property type="entry name" value="Thioredoxin-like"/>
    <property type="match status" value="1"/>
</dbReference>
<evidence type="ECO:0000259" key="9">
    <source>
        <dbReference type="PROSITE" id="PS51352"/>
    </source>
</evidence>
<evidence type="ECO:0000256" key="8">
    <source>
        <dbReference type="SAM" id="SignalP"/>
    </source>
</evidence>
<dbReference type="PROSITE" id="PS51352">
    <property type="entry name" value="THIOREDOXIN_2"/>
    <property type="match status" value="1"/>
</dbReference>
<evidence type="ECO:0000256" key="2">
    <source>
        <dbReference type="ARBA" id="ARBA00004389"/>
    </source>
</evidence>
<comment type="function">
    <text evidence="7">Probable disulfide isomerase, which participates in the folding of proteins containing disulfide bonds. May act as a dithiol oxidase. Acts as a regulator of endoplasmic reticulum-mitochondria contact sites via its ability to regulate redox signals.</text>
</comment>
<keyword evidence="4" id="KW-0812">Transmembrane</keyword>
<dbReference type="InterPro" id="IPR013766">
    <property type="entry name" value="Thioredoxin_domain"/>
</dbReference>
<reference evidence="10" key="1">
    <citation type="submission" date="2025-08" db="UniProtKB">
        <authorList>
            <consortium name="Ensembl"/>
        </authorList>
    </citation>
    <scope>IDENTIFICATION</scope>
</reference>
<comment type="catalytic activity">
    <reaction evidence="1">
        <text>Catalyzes the rearrangement of -S-S- bonds in proteins.</text>
        <dbReference type="EC" id="5.3.4.1"/>
    </reaction>
</comment>
<dbReference type="AlphaFoldDB" id="A0A8C2CCJ8"/>
<evidence type="ECO:0000256" key="7">
    <source>
        <dbReference type="ARBA" id="ARBA00045246"/>
    </source>
</evidence>
<evidence type="ECO:0000313" key="11">
    <source>
        <dbReference type="Proteomes" id="UP000694701"/>
    </source>
</evidence>
<protein>
    <recommendedName>
        <fullName evidence="3">protein disulfide-isomerase</fullName>
        <ecNumber evidence="3">5.3.4.1</ecNumber>
    </recommendedName>
</protein>
<keyword evidence="5" id="KW-1133">Transmembrane helix</keyword>
<evidence type="ECO:0000256" key="6">
    <source>
        <dbReference type="ARBA" id="ARBA00023136"/>
    </source>
</evidence>
<sequence length="96" mass="10650">MALLRAAFSSLLFSSAFALVQDLDNTFKDSRMEDVWLVDFYAPWCGYCKKLEPVWQEVGAELTRSGSPVRVGKMDATAYSGVASDFGVRGYPTIKL</sequence>
<dbReference type="EC" id="5.3.4.1" evidence="3"/>
<comment type="subcellular location">
    <subcellularLocation>
        <location evidence="2">Endoplasmic reticulum membrane</location>
        <topology evidence="2">Single-pass membrane protein</topology>
    </subcellularLocation>
</comment>
<evidence type="ECO:0000313" key="10">
    <source>
        <dbReference type="Ensembl" id="ENSCCRP00020010420.1"/>
    </source>
</evidence>
<dbReference type="GO" id="GO:0005789">
    <property type="term" value="C:endoplasmic reticulum membrane"/>
    <property type="evidence" value="ECO:0007669"/>
    <property type="project" value="UniProtKB-SubCell"/>
</dbReference>
<evidence type="ECO:0000256" key="4">
    <source>
        <dbReference type="ARBA" id="ARBA00022692"/>
    </source>
</evidence>
<dbReference type="Gene3D" id="3.40.30.10">
    <property type="entry name" value="Glutaredoxin"/>
    <property type="match status" value="1"/>
</dbReference>
<feature type="chain" id="PRO_5034280211" description="protein disulfide-isomerase" evidence="8">
    <location>
        <begin position="19"/>
        <end position="96"/>
    </location>
</feature>
<proteinExistence type="predicted"/>
<dbReference type="Ensembl" id="ENSCCRT00020011558.1">
    <property type="protein sequence ID" value="ENSCCRP00020010420.1"/>
    <property type="gene ID" value="ENSCCRG00020005309.1"/>
</dbReference>
<keyword evidence="6" id="KW-0472">Membrane</keyword>
<dbReference type="PRINTS" id="PR00421">
    <property type="entry name" value="THIOREDOXIN"/>
</dbReference>
<name>A0A8C2CCJ8_CYPCA</name>
<dbReference type="InterPro" id="IPR052250">
    <property type="entry name" value="PDI_TMX3"/>
</dbReference>
<feature type="signal peptide" evidence="8">
    <location>
        <begin position="1"/>
        <end position="18"/>
    </location>
</feature>
<dbReference type="InterPro" id="IPR017937">
    <property type="entry name" value="Thioredoxin_CS"/>
</dbReference>
<dbReference type="GO" id="GO:0003756">
    <property type="term" value="F:protein disulfide isomerase activity"/>
    <property type="evidence" value="ECO:0007669"/>
    <property type="project" value="UniProtKB-EC"/>
</dbReference>
<organism evidence="10 11">
    <name type="scientific">Cyprinus carpio</name>
    <name type="common">Common carp</name>
    <dbReference type="NCBI Taxonomy" id="7962"/>
    <lineage>
        <taxon>Eukaryota</taxon>
        <taxon>Metazoa</taxon>
        <taxon>Chordata</taxon>
        <taxon>Craniata</taxon>
        <taxon>Vertebrata</taxon>
        <taxon>Euteleostomi</taxon>
        <taxon>Actinopterygii</taxon>
        <taxon>Neopterygii</taxon>
        <taxon>Teleostei</taxon>
        <taxon>Ostariophysi</taxon>
        <taxon>Cypriniformes</taxon>
        <taxon>Cyprinidae</taxon>
        <taxon>Cyprininae</taxon>
        <taxon>Cyprinus</taxon>
    </lineage>
</organism>
<keyword evidence="8" id="KW-0732">Signal</keyword>
<dbReference type="InterPro" id="IPR036249">
    <property type="entry name" value="Thioredoxin-like_sf"/>
</dbReference>
<dbReference type="PANTHER" id="PTHR46426">
    <property type="entry name" value="PROTEIN DISULFIDE-ISOMERASE TMX3"/>
    <property type="match status" value="1"/>
</dbReference>
<dbReference type="Pfam" id="PF00085">
    <property type="entry name" value="Thioredoxin"/>
    <property type="match status" value="1"/>
</dbReference>
<accession>A0A8C2CCJ8</accession>
<evidence type="ECO:0000256" key="3">
    <source>
        <dbReference type="ARBA" id="ARBA00012723"/>
    </source>
</evidence>
<feature type="domain" description="Thioredoxin" evidence="9">
    <location>
        <begin position="8"/>
        <end position="96"/>
    </location>
</feature>
<dbReference type="Proteomes" id="UP000694701">
    <property type="component" value="Unplaced"/>
</dbReference>
<dbReference type="PROSITE" id="PS00194">
    <property type="entry name" value="THIOREDOXIN_1"/>
    <property type="match status" value="1"/>
</dbReference>
<dbReference type="PANTHER" id="PTHR46426:SF1">
    <property type="entry name" value="PROTEIN DISULFIDE-ISOMERASE TMX3"/>
    <property type="match status" value="1"/>
</dbReference>
<evidence type="ECO:0000256" key="5">
    <source>
        <dbReference type="ARBA" id="ARBA00022989"/>
    </source>
</evidence>
<dbReference type="GO" id="GO:0009986">
    <property type="term" value="C:cell surface"/>
    <property type="evidence" value="ECO:0007669"/>
    <property type="project" value="TreeGrafter"/>
</dbReference>